<reference evidence="2 3" key="1">
    <citation type="journal article" date="2018" name="Nat. Ecol. Evol.">
        <title>Genomic signatures of mitonuclear coevolution across populations of Tigriopus californicus.</title>
        <authorList>
            <person name="Barreto F.S."/>
            <person name="Watson E.T."/>
            <person name="Lima T.G."/>
            <person name="Willett C.S."/>
            <person name="Edmands S."/>
            <person name="Li W."/>
            <person name="Burton R.S."/>
        </authorList>
    </citation>
    <scope>NUCLEOTIDE SEQUENCE [LARGE SCALE GENOMIC DNA]</scope>
    <source>
        <strain evidence="2 3">San Diego</strain>
    </source>
</reference>
<feature type="compositionally biased region" description="Basic and acidic residues" evidence="1">
    <location>
        <begin position="89"/>
        <end position="124"/>
    </location>
</feature>
<accession>A0A553P8U7</accession>
<dbReference type="STRING" id="6832.A0A553P8U7"/>
<name>A0A553P8U7_TIGCA</name>
<protein>
    <submittedName>
        <fullName evidence="2">Uncharacterized protein</fullName>
    </submittedName>
</protein>
<comment type="caution">
    <text evidence="2">The sequence shown here is derived from an EMBL/GenBank/DDBJ whole genome shotgun (WGS) entry which is preliminary data.</text>
</comment>
<evidence type="ECO:0000313" key="2">
    <source>
        <dbReference type="EMBL" id="TRY74090.1"/>
    </source>
</evidence>
<dbReference type="EMBL" id="VCGU01000007">
    <property type="protein sequence ID" value="TRY74090.1"/>
    <property type="molecule type" value="Genomic_DNA"/>
</dbReference>
<feature type="compositionally biased region" description="Polar residues" evidence="1">
    <location>
        <begin position="29"/>
        <end position="57"/>
    </location>
</feature>
<keyword evidence="3" id="KW-1185">Reference proteome</keyword>
<feature type="region of interest" description="Disordered" evidence="1">
    <location>
        <begin position="197"/>
        <end position="216"/>
    </location>
</feature>
<organism evidence="2 3">
    <name type="scientific">Tigriopus californicus</name>
    <name type="common">Marine copepod</name>
    <dbReference type="NCBI Taxonomy" id="6832"/>
    <lineage>
        <taxon>Eukaryota</taxon>
        <taxon>Metazoa</taxon>
        <taxon>Ecdysozoa</taxon>
        <taxon>Arthropoda</taxon>
        <taxon>Crustacea</taxon>
        <taxon>Multicrustacea</taxon>
        <taxon>Hexanauplia</taxon>
        <taxon>Copepoda</taxon>
        <taxon>Harpacticoida</taxon>
        <taxon>Harpacticidae</taxon>
        <taxon>Tigriopus</taxon>
    </lineage>
</organism>
<evidence type="ECO:0000313" key="3">
    <source>
        <dbReference type="Proteomes" id="UP000318571"/>
    </source>
</evidence>
<evidence type="ECO:0000256" key="1">
    <source>
        <dbReference type="SAM" id="MobiDB-lite"/>
    </source>
</evidence>
<dbReference type="Proteomes" id="UP000318571">
    <property type="component" value="Chromosome 3"/>
</dbReference>
<gene>
    <name evidence="2" type="ORF">TCAL_02587</name>
</gene>
<sequence length="1286" mass="135571">PTRDGSLLADVDFELCGSDQSQDQRDETNPISSNQKLGDNEVLNYQTMNEPSGSKVPSIQERLQKDTLQETEGLIDNNNNTETGNTDDEVNRDHFHEDLSREYKPKDMIIDEEKTKGAYDEKLISDSPLTSTLREGLDTNHTEDDENQCLDTNAKKTFETSKATPATDLFDQNSIKTKTFAPTDITEESLSTKFNTASNIMDNNNQPPKTDKSPATSPIIHQITVTESLETTRVSMSDNLPDQSENVPAGFSAPDSTIATNDLPAQAIEDAYDKATSTKAILDSENNTESTMMQLKRDALDGHKFSAPPPIIIPDSIVNKALEAGAASASHDLTDQVREEAYAKANSTKVDLDAQNNTESTMMDLNGDALDGDKFSPPSPIIVPDAIINKALDKGAESAANDLPNQAREEAYAATNSTIAILDSQNNTKSTIIDLNTDAFDGDKSTAPSPIIVPDAIVNKALEAGAASASHDLPDQVIEEAHAKDSSLNAILDLQNNTESNGDKFSAPSPIIVPDVIVNKALDAGAASATNDLPVLATEEAYTAANSTWVILDSQNNTKSTVMELNSDALDGDKFSVPSPIIVPDAIVNKALESGAASASNDLPDQVIQEAHAKASSTNAILDSQKNMESTIIDLNTDTLDGDMFSAPSPIIVPDAIVNKALEAGTASAANDLPNQAIEEAFTATNSSMAILDSQNNTKSTVMELNSDALDGDKFSAPSPIIVPDAIVHKALEAGAASASHVLPDQVIEEPYVAANSSNAILDSQNHTESTIIDLNNDAPDGDKFSAPSPIIVPDAIVNKALEAGAASASNDLPDEVIQEANAKDSSPNAILDSQKNMESTIIDLNTDALDGNKFTAPSPIIVPDAIVNKALEAGAASASHDLPDQNHTESTIIDLNNDAPDGDKFSAPSPIIVPDAIVNKALEAGAASASNDLPDEVIQEANAKDSSLNAILDSQKNMESTIIDLNTDAFDGNKFTAPSPIIVPDAIVNKALEAGAASASHDLPDQIIEKAYAKDSSQNAILDSQNNTDSTIIDLNNDAPDGDKFSAPSPIIVPDVIVNKALDAGAASDPNDLPVLATEEVYTATNSTWVILDSQNNTKSTVMELNSGALDGDKFSAPSPIIVPDAIVNKALESGAASASNDLPDQVIQEAHAKASSTNAILDSQKNMESTIIDLNTDTLDGDMFSAPSPIIVPDAIVNKALEAGTASAANDLPNQAIEEAFTATNSSMAILDSQNNTKSTVMELNSDALDGDKFSAPSPIIVPDAIVHKALEAEQHQINYDGVE</sequence>
<feature type="non-terminal residue" evidence="2">
    <location>
        <position position="1"/>
    </location>
</feature>
<feature type="region of interest" description="Disordered" evidence="1">
    <location>
        <begin position="17"/>
        <end position="147"/>
    </location>
</feature>
<proteinExistence type="predicted"/>